<dbReference type="EMBL" id="DSEC01000036">
    <property type="protein sequence ID" value="HER42914.1"/>
    <property type="molecule type" value="Genomic_DNA"/>
</dbReference>
<dbReference type="Gene3D" id="3.40.50.12780">
    <property type="entry name" value="N-terminal domain of ligase-like"/>
    <property type="match status" value="1"/>
</dbReference>
<dbReference type="AlphaFoldDB" id="A0A7V2ATE5"/>
<evidence type="ECO:0008006" key="2">
    <source>
        <dbReference type="Google" id="ProtNLM"/>
    </source>
</evidence>
<sequence length="468" mass="54056">MDRFRWIYDASGRPLRILYLNAYGLRNNARYRSWERLLDGIEYTERLDREARIRFVGERLVETIGFAIRHVPYYGRFSSLARELNPSNVYTVLGELPVVDKEEINKDPKAFMAVGRRRCLTSRTSGTTGTPLYVHMDGHTFLLGDALWWRRTKWAGFEKGDWIARLVGDPIIPLKVKEPKRPWIVSRTDRRIYLSTFHLSRSAARRMGEMLNRRRPAFVMGYPSSLEILCNYLSESGFEIGWRPKAILFSSEPLYPHQERIVRRVFKTEIRGLFGSGERVISAAQCEEGSYHLSLVDGYLEGQFGIMANRRPGTVTTLTNRVMPLIRYEIGDVIEAEPAFDCPCGRTLPVIDPVITKQEDFVITPSGRRISPSAVVWAFIHQDITGVNKGQVVQEDVRSVKVYLDTDEPHFLEYRDMLKEAMEKVFFHEMDVEIVRTDRIEVMRSGKSRFIVNKLREGFEDAAADPES</sequence>
<name>A0A7V2ATE5_UNCEI</name>
<comment type="caution">
    <text evidence="1">The sequence shown here is derived from an EMBL/GenBank/DDBJ whole genome shotgun (WGS) entry which is preliminary data.</text>
</comment>
<dbReference type="PANTHER" id="PTHR36932:SF1">
    <property type="entry name" value="CAPSULAR POLYSACCHARIDE BIOSYNTHESIS PROTEIN"/>
    <property type="match status" value="1"/>
</dbReference>
<reference evidence="1" key="1">
    <citation type="journal article" date="2020" name="mSystems">
        <title>Genome- and Community-Level Interaction Insights into Carbon Utilization and Element Cycling Functions of Hydrothermarchaeota in Hydrothermal Sediment.</title>
        <authorList>
            <person name="Zhou Z."/>
            <person name="Liu Y."/>
            <person name="Xu W."/>
            <person name="Pan J."/>
            <person name="Luo Z.H."/>
            <person name="Li M."/>
        </authorList>
    </citation>
    <scope>NUCLEOTIDE SEQUENCE [LARGE SCALE GENOMIC DNA]</scope>
    <source>
        <strain evidence="1">SpSt-1233</strain>
    </source>
</reference>
<dbReference type="Proteomes" id="UP000886069">
    <property type="component" value="Unassembled WGS sequence"/>
</dbReference>
<proteinExistence type="predicted"/>
<accession>A0A7V2ATE5</accession>
<gene>
    <name evidence="1" type="ORF">ENO08_00450</name>
</gene>
<organism evidence="1">
    <name type="scientific">Eiseniibacteriota bacterium</name>
    <dbReference type="NCBI Taxonomy" id="2212470"/>
    <lineage>
        <taxon>Bacteria</taxon>
        <taxon>Candidatus Eiseniibacteriota</taxon>
    </lineage>
</organism>
<protein>
    <recommendedName>
        <fullName evidence="2">Phenylacetate--CoA ligase family protein</fullName>
    </recommendedName>
</protein>
<dbReference type="SUPFAM" id="SSF56801">
    <property type="entry name" value="Acetyl-CoA synthetase-like"/>
    <property type="match status" value="1"/>
</dbReference>
<dbReference type="InterPro" id="IPR042099">
    <property type="entry name" value="ANL_N_sf"/>
</dbReference>
<dbReference type="PANTHER" id="PTHR36932">
    <property type="entry name" value="CAPSULAR POLYSACCHARIDE BIOSYNTHESIS PROTEIN"/>
    <property type="match status" value="1"/>
</dbReference>
<evidence type="ECO:0000313" key="1">
    <source>
        <dbReference type="EMBL" id="HER42914.1"/>
    </source>
</evidence>
<dbReference type="InterPro" id="IPR053158">
    <property type="entry name" value="CapK_Type1_Caps_Biosynth"/>
</dbReference>